<dbReference type="Proteomes" id="UP000616151">
    <property type="component" value="Unassembled WGS sequence"/>
</dbReference>
<evidence type="ECO:0000313" key="2">
    <source>
        <dbReference type="Proteomes" id="UP000616151"/>
    </source>
</evidence>
<sequence>MSADYCHELVRQGDKDRYLSTLLAPDAKRPQLLALYAFNIEIARIRETVSEAALGEIRLRWWADAIEAAYAGERQGHPVIEALAPVITEAGLPKQALLNMIEARQFDLYDDPMPSLGQLEGYLGETSAMLIQLAAMILDKERARSLGDISGLAGVALGITGLMRSLPLQRKRGQCYVPTDLLAKHGLTPAHLLSGREPEAIGKVLADLRAHAAKRLEEARALSGVLTPQVFPAYLPASLTGLYLSRLAGLGTGALTEIAEIAQWRRQWTLYRKARSQTL</sequence>
<evidence type="ECO:0000313" key="1">
    <source>
        <dbReference type="EMBL" id="MBK1866691.1"/>
    </source>
</evidence>
<accession>A0ACC5R2J2</accession>
<keyword evidence="2" id="KW-1185">Reference proteome</keyword>
<reference evidence="1" key="1">
    <citation type="submission" date="2021-01" db="EMBL/GenBank/DDBJ databases">
        <authorList>
            <person name="Sun Q."/>
        </authorList>
    </citation>
    <scope>NUCLEOTIDE SEQUENCE</scope>
    <source>
        <strain evidence="1">YIM B02566</strain>
    </source>
</reference>
<protein>
    <submittedName>
        <fullName evidence="1">Phytoene/squalene synthase family protein</fullName>
    </submittedName>
</protein>
<proteinExistence type="predicted"/>
<dbReference type="EMBL" id="JAENHL010000006">
    <property type="protein sequence ID" value="MBK1866691.1"/>
    <property type="molecule type" value="Genomic_DNA"/>
</dbReference>
<name>A0ACC5R2J2_9HYPH</name>
<organism evidence="1 2">
    <name type="scientific">Taklimakanibacter albus</name>
    <dbReference type="NCBI Taxonomy" id="2800327"/>
    <lineage>
        <taxon>Bacteria</taxon>
        <taxon>Pseudomonadati</taxon>
        <taxon>Pseudomonadota</taxon>
        <taxon>Alphaproteobacteria</taxon>
        <taxon>Hyphomicrobiales</taxon>
        <taxon>Aestuariivirgaceae</taxon>
        <taxon>Taklimakanibacter</taxon>
    </lineage>
</organism>
<comment type="caution">
    <text evidence="1">The sequence shown here is derived from an EMBL/GenBank/DDBJ whole genome shotgun (WGS) entry which is preliminary data.</text>
</comment>
<gene>
    <name evidence="1" type="ORF">JHL16_10025</name>
</gene>